<dbReference type="EMBL" id="HBNR01057913">
    <property type="protein sequence ID" value="CAE4625565.1"/>
    <property type="molecule type" value="Transcribed_RNA"/>
</dbReference>
<accession>A0A7S4RUN7</accession>
<name>A0A7S4RUN7_9DINO</name>
<evidence type="ECO:0000313" key="2">
    <source>
        <dbReference type="EMBL" id="CAE4625565.1"/>
    </source>
</evidence>
<feature type="region of interest" description="Disordered" evidence="1">
    <location>
        <begin position="84"/>
        <end position="104"/>
    </location>
</feature>
<feature type="compositionally biased region" description="Low complexity" evidence="1">
    <location>
        <begin position="94"/>
        <end position="104"/>
    </location>
</feature>
<sequence length="104" mass="11217">MTWAQSKIMGMQTAAAPKQLRVTGFSTGSTELQAEAALHRALSKIEVWPVSIDIFGGARGCSVLLTLVSATEKAYVMEKIEGGHLNTGKRTPRTTRTVPTSIRD</sequence>
<organism evidence="2">
    <name type="scientific">Alexandrium monilatum</name>
    <dbReference type="NCBI Taxonomy" id="311494"/>
    <lineage>
        <taxon>Eukaryota</taxon>
        <taxon>Sar</taxon>
        <taxon>Alveolata</taxon>
        <taxon>Dinophyceae</taxon>
        <taxon>Gonyaulacales</taxon>
        <taxon>Pyrocystaceae</taxon>
        <taxon>Alexandrium</taxon>
    </lineage>
</organism>
<dbReference type="AlphaFoldDB" id="A0A7S4RUN7"/>
<gene>
    <name evidence="2" type="ORF">AMON00008_LOCUS40753</name>
</gene>
<protein>
    <submittedName>
        <fullName evidence="2">Uncharacterized protein</fullName>
    </submittedName>
</protein>
<proteinExistence type="predicted"/>
<evidence type="ECO:0000256" key="1">
    <source>
        <dbReference type="SAM" id="MobiDB-lite"/>
    </source>
</evidence>
<reference evidence="2" key="1">
    <citation type="submission" date="2021-01" db="EMBL/GenBank/DDBJ databases">
        <authorList>
            <person name="Corre E."/>
            <person name="Pelletier E."/>
            <person name="Niang G."/>
            <person name="Scheremetjew M."/>
            <person name="Finn R."/>
            <person name="Kale V."/>
            <person name="Holt S."/>
            <person name="Cochrane G."/>
            <person name="Meng A."/>
            <person name="Brown T."/>
            <person name="Cohen L."/>
        </authorList>
    </citation>
    <scope>NUCLEOTIDE SEQUENCE</scope>
    <source>
        <strain evidence="2">CCMP3105</strain>
    </source>
</reference>